<dbReference type="RefSeq" id="WP_343885208.1">
    <property type="nucleotide sequence ID" value="NZ_BAAAKI010000004.1"/>
</dbReference>
<accession>A0ABW1WZ52</accession>
<reference evidence="3" key="1">
    <citation type="journal article" date="2019" name="Int. J. Syst. Evol. Microbiol.">
        <title>The Global Catalogue of Microorganisms (GCM) 10K type strain sequencing project: providing services to taxonomists for standard genome sequencing and annotation.</title>
        <authorList>
            <consortium name="The Broad Institute Genomics Platform"/>
            <consortium name="The Broad Institute Genome Sequencing Center for Infectious Disease"/>
            <person name="Wu L."/>
            <person name="Ma J."/>
        </authorList>
    </citation>
    <scope>NUCLEOTIDE SEQUENCE [LARGE SCALE GENOMIC DNA]</scope>
    <source>
        <strain evidence="3">CGMCC 1.15277</strain>
    </source>
</reference>
<dbReference type="CDD" id="cd02440">
    <property type="entry name" value="AdoMet_MTases"/>
    <property type="match status" value="1"/>
</dbReference>
<keyword evidence="3" id="KW-1185">Reference proteome</keyword>
<sequence>MSLHTERGRAALAAAMAEPDPSSLAAATRLRKHFDADLAAEALGQAVLRRKARAKFGEAADELFFTPYGLEQATRPEVADWRARRLVAAGTTRVVDLGCGIGADSMACLDVGLEVVAVELDQTTAEHARANLPGATVLHGDAVELAPGLLAGAGPATCVFIDPARRTGAGRTWRVDQFTPPWDFVLDLLAGRHSTVGKLGPGVPREILPQGVCCDFVSHAGDVVEASLWRLPGSPTGHRAVLLPGEHVIASTGEVLPVGPAGAWLHEPDGAVIRARALDAIDPRMRLLDPETAYLTSDEAITSPFLTSFRIIDEMDAGEKTLRAWVRAHDIGTLEIKKRGVDLDPAELRRRLKPKGRGAATLVIGRTPGGARAWHVERV</sequence>
<feature type="domain" description="THUMP-like" evidence="1">
    <location>
        <begin position="307"/>
        <end position="378"/>
    </location>
</feature>
<keyword evidence="2" id="KW-0489">Methyltransferase</keyword>
<evidence type="ECO:0000259" key="1">
    <source>
        <dbReference type="Pfam" id="PF18096"/>
    </source>
</evidence>
<dbReference type="Proteomes" id="UP001596266">
    <property type="component" value="Unassembled WGS sequence"/>
</dbReference>
<dbReference type="SUPFAM" id="SSF53335">
    <property type="entry name" value="S-adenosyl-L-methionine-dependent methyltransferases"/>
    <property type="match status" value="1"/>
</dbReference>
<organism evidence="2 3">
    <name type="scientific">Luteococcus sanguinis</name>
    <dbReference type="NCBI Taxonomy" id="174038"/>
    <lineage>
        <taxon>Bacteria</taxon>
        <taxon>Bacillati</taxon>
        <taxon>Actinomycetota</taxon>
        <taxon>Actinomycetes</taxon>
        <taxon>Propionibacteriales</taxon>
        <taxon>Propionibacteriaceae</taxon>
        <taxon>Luteococcus</taxon>
    </lineage>
</organism>
<comment type="caution">
    <text evidence="2">The sequence shown here is derived from an EMBL/GenBank/DDBJ whole genome shotgun (WGS) entry which is preliminary data.</text>
</comment>
<protein>
    <submittedName>
        <fullName evidence="2">SAM-dependent methyltransferase</fullName>
    </submittedName>
</protein>
<dbReference type="GO" id="GO:0032259">
    <property type="term" value="P:methylation"/>
    <property type="evidence" value="ECO:0007669"/>
    <property type="project" value="UniProtKB-KW"/>
</dbReference>
<dbReference type="Pfam" id="PF18096">
    <property type="entry name" value="Thump_like"/>
    <property type="match status" value="1"/>
</dbReference>
<gene>
    <name evidence="2" type="ORF">ACFP57_04090</name>
</gene>
<dbReference type="EMBL" id="JBHSUA010000009">
    <property type="protein sequence ID" value="MFC6396171.1"/>
    <property type="molecule type" value="Genomic_DNA"/>
</dbReference>
<dbReference type="InterPro" id="IPR029063">
    <property type="entry name" value="SAM-dependent_MTases_sf"/>
</dbReference>
<dbReference type="GO" id="GO:0008168">
    <property type="term" value="F:methyltransferase activity"/>
    <property type="evidence" value="ECO:0007669"/>
    <property type="project" value="UniProtKB-KW"/>
</dbReference>
<proteinExistence type="predicted"/>
<dbReference type="InterPro" id="IPR041497">
    <property type="entry name" value="Thump-like"/>
</dbReference>
<evidence type="ECO:0000313" key="3">
    <source>
        <dbReference type="Proteomes" id="UP001596266"/>
    </source>
</evidence>
<dbReference type="Gene3D" id="3.40.50.150">
    <property type="entry name" value="Vaccinia Virus protein VP39"/>
    <property type="match status" value="1"/>
</dbReference>
<name>A0ABW1WZ52_9ACTN</name>
<keyword evidence="2" id="KW-0808">Transferase</keyword>
<evidence type="ECO:0000313" key="2">
    <source>
        <dbReference type="EMBL" id="MFC6396171.1"/>
    </source>
</evidence>